<name>A0A0X3Q6X2_SCHSO</name>
<feature type="region of interest" description="Disordered" evidence="1">
    <location>
        <begin position="587"/>
        <end position="618"/>
    </location>
</feature>
<reference evidence="3" key="1">
    <citation type="submission" date="2016-01" db="EMBL/GenBank/DDBJ databases">
        <title>Reference transcriptome for the parasite Schistocephalus solidus: insights into the molecular evolution of parasitism.</title>
        <authorList>
            <person name="Hebert F.O."/>
            <person name="Grambauer S."/>
            <person name="Barber I."/>
            <person name="Landry C.R."/>
            <person name="Aubin-Horth N."/>
        </authorList>
    </citation>
    <scope>NUCLEOTIDE SEQUENCE</scope>
</reference>
<feature type="compositionally biased region" description="Polar residues" evidence="1">
    <location>
        <begin position="755"/>
        <end position="771"/>
    </location>
</feature>
<evidence type="ECO:0008006" key="4">
    <source>
        <dbReference type="Google" id="ProtNLM"/>
    </source>
</evidence>
<organism evidence="3">
    <name type="scientific">Schistocephalus solidus</name>
    <name type="common">Tapeworm</name>
    <dbReference type="NCBI Taxonomy" id="70667"/>
    <lineage>
        <taxon>Eukaryota</taxon>
        <taxon>Metazoa</taxon>
        <taxon>Spiralia</taxon>
        <taxon>Lophotrochozoa</taxon>
        <taxon>Platyhelminthes</taxon>
        <taxon>Cestoda</taxon>
        <taxon>Eucestoda</taxon>
        <taxon>Diphyllobothriidea</taxon>
        <taxon>Diphyllobothriidae</taxon>
        <taxon>Schistocephalus</taxon>
    </lineage>
</organism>
<feature type="transmembrane region" description="Helical" evidence="2">
    <location>
        <begin position="1155"/>
        <end position="1177"/>
    </location>
</feature>
<feature type="transmembrane region" description="Helical" evidence="2">
    <location>
        <begin position="1042"/>
        <end position="1070"/>
    </location>
</feature>
<dbReference type="AlphaFoldDB" id="A0A0X3Q6X2"/>
<keyword evidence="2" id="KW-0812">Transmembrane</keyword>
<dbReference type="InterPro" id="IPR039720">
    <property type="entry name" value="TMEM94"/>
</dbReference>
<feature type="transmembrane region" description="Helical" evidence="2">
    <location>
        <begin position="888"/>
        <end position="914"/>
    </location>
</feature>
<keyword evidence="2" id="KW-1133">Transmembrane helix</keyword>
<feature type="compositionally biased region" description="Low complexity" evidence="1">
    <location>
        <begin position="605"/>
        <end position="618"/>
    </location>
</feature>
<protein>
    <recommendedName>
        <fullName evidence="4">Transmembrane protein 94</fullName>
    </recommendedName>
</protein>
<feature type="transmembrane region" description="Helical" evidence="2">
    <location>
        <begin position="1189"/>
        <end position="1208"/>
    </location>
</feature>
<dbReference type="PANTHER" id="PTHR13219:SF6">
    <property type="entry name" value="TRANSMEMBRANE PROTEIN 94"/>
    <property type="match status" value="1"/>
</dbReference>
<proteinExistence type="predicted"/>
<feature type="region of interest" description="Disordered" evidence="1">
    <location>
        <begin position="755"/>
        <end position="778"/>
    </location>
</feature>
<feature type="transmembrane region" description="Helical" evidence="2">
    <location>
        <begin position="1124"/>
        <end position="1143"/>
    </location>
</feature>
<evidence type="ECO:0000256" key="2">
    <source>
        <dbReference type="SAM" id="Phobius"/>
    </source>
</evidence>
<keyword evidence="2" id="KW-0472">Membrane</keyword>
<evidence type="ECO:0000313" key="3">
    <source>
        <dbReference type="EMBL" id="JAP55056.1"/>
    </source>
</evidence>
<dbReference type="PANTHER" id="PTHR13219">
    <property type="entry name" value="TRANSMEMBRANE PROTEIN 94"/>
    <property type="match status" value="1"/>
</dbReference>
<evidence type="ECO:0000256" key="1">
    <source>
        <dbReference type="SAM" id="MobiDB-lite"/>
    </source>
</evidence>
<accession>A0A0X3Q6X2</accession>
<dbReference type="EMBL" id="GEEE01008169">
    <property type="protein sequence ID" value="JAP55056.1"/>
    <property type="molecule type" value="Transcribed_RNA"/>
</dbReference>
<gene>
    <name evidence="3" type="ORF">TR88682</name>
</gene>
<feature type="region of interest" description="Disordered" evidence="1">
    <location>
        <begin position="351"/>
        <end position="370"/>
    </location>
</feature>
<sequence length="1241" mass="137159">MAMTASLRQREADRISVAASNDSASRTNPAPVNGTEETVAVVNSRCLCGLAYKIGFQRTVLDLFSFVTSVGIFKPIEQKCFRPPSGTFTDCVDFCSTFRASERSHFKDGTRALHIQEAYACAPKDAFHEPIPMPNCFCVITRDRSGAGYQVFTQGSADLVSTLCDNVWDGREISPLTETDRGRILDFYNRNVSTAYCIAFSYTPLLRSLPLLPSRPRVSIHDSACGEELTHVADTKPVKSVVLELPVNFDLQTRLYSKEYRMSRQSADKESRKFRFQPGTGLNLSKEVLNRVPHSFTLPNGRCYHAPLSMTKPDLVCPDLACNIATSSQSLRPSTTISPVFLPLQSHSHLHNRLHKGRPSRNSSDSSYLRHRTAYRTRQSRQMGLRMPRFLRSAFSCGSLCSMSSSQTEVNPEVLQKALSSQVFLGMLSLQYQAVPGVLEMIRKLNQACIRFVHFSQENQLRSRVFAERLGLEADWNCHISLASEPRYQRKPRSAYQISDLAHGETLQDGELTVEKPKMSEIPLRCRLHRSLSAPCVCYSSSVTHKHHDRCEDRQTGEESQAKTLAPTLTGDPLSLVILEGAPIEIHLSRPSDSPGATSVDDHVSPASKSTSSNSSLSSADATTITAAAAAAMSTSTISSSSSADEVPCPPTDTSAYNYVFSNKSRLPCGIKNIRWHLKNVDNVPLKVSLFTECTLPAVSEMIDIMQEYGETVCVVGSCLSMANIELFFRGDTSIAFFPVLPLVCGHDPWTAQNGRLTSTSGPVTSSQTDEMGNCEGDTKQFSSLAASTAGSDSSQPLMRRWRRPRQRKFGSILPPERDSFDLEELRSSKQQSEPNQCPLGGNQCPPSKLLDVAGQLIALGAPLVGRLDGTQFDLLQLITEAHASVNNIYLCLTFAITASATTGMFYLLCFSVWPSMPFFMLDSVVSPVSAALDSRAVLAQPSTSLLERFAWLPPVFVGSVWPLAYVPASSSKPLLTQQPVNWNELLPYSAAAVSYADQVYWLTLLVIPILSASLFGRTVDHRAPLRQPPFKKSVMLSSERCCRFALVTALRFLPSVLVCVLSGLVHLLLLCPSVGTNYACLSASVLPPTEVSPTTAWVASNATENFLSEYVRLLPSVLLVESIVFYQFVLSLVVVSFSYANSGQWFYQFRPSTNLPWLICSTLIVLSHSIYLAVFWCHLFAPWNSFHFAGSMVLLGSFIWYPVLLLVNEAVNWKEREVLHAENRFAKLFFDTKLGMYSPV</sequence>